<organism evidence="1">
    <name type="scientific">Arundo donax</name>
    <name type="common">Giant reed</name>
    <name type="synonym">Donax arundinaceus</name>
    <dbReference type="NCBI Taxonomy" id="35708"/>
    <lineage>
        <taxon>Eukaryota</taxon>
        <taxon>Viridiplantae</taxon>
        <taxon>Streptophyta</taxon>
        <taxon>Embryophyta</taxon>
        <taxon>Tracheophyta</taxon>
        <taxon>Spermatophyta</taxon>
        <taxon>Magnoliopsida</taxon>
        <taxon>Liliopsida</taxon>
        <taxon>Poales</taxon>
        <taxon>Poaceae</taxon>
        <taxon>PACMAD clade</taxon>
        <taxon>Arundinoideae</taxon>
        <taxon>Arundineae</taxon>
        <taxon>Arundo</taxon>
    </lineage>
</organism>
<dbReference type="EMBL" id="GBRH01236989">
    <property type="protein sequence ID" value="JAD60906.1"/>
    <property type="molecule type" value="Transcribed_RNA"/>
</dbReference>
<name>A0A0A9BC43_ARUDO</name>
<reference evidence="1" key="2">
    <citation type="journal article" date="2015" name="Data Brief">
        <title>Shoot transcriptome of the giant reed, Arundo donax.</title>
        <authorList>
            <person name="Barrero R.A."/>
            <person name="Guerrero F.D."/>
            <person name="Moolhuijzen P."/>
            <person name="Goolsby J.A."/>
            <person name="Tidwell J."/>
            <person name="Bellgard S.E."/>
            <person name="Bellgard M.I."/>
        </authorList>
    </citation>
    <scope>NUCLEOTIDE SEQUENCE</scope>
    <source>
        <tissue evidence="1">Shoot tissue taken approximately 20 cm above the soil surface</tissue>
    </source>
</reference>
<protein>
    <submittedName>
        <fullName evidence="1">Uncharacterized protein</fullName>
    </submittedName>
</protein>
<accession>A0A0A9BC43</accession>
<reference evidence="1" key="1">
    <citation type="submission" date="2014-09" db="EMBL/GenBank/DDBJ databases">
        <authorList>
            <person name="Magalhaes I.L.F."/>
            <person name="Oliveira U."/>
            <person name="Santos F.R."/>
            <person name="Vidigal T.H.D.A."/>
            <person name="Brescovit A.D."/>
            <person name="Santos A.J."/>
        </authorList>
    </citation>
    <scope>NUCLEOTIDE SEQUENCE</scope>
    <source>
        <tissue evidence="1">Shoot tissue taken approximately 20 cm above the soil surface</tissue>
    </source>
</reference>
<proteinExistence type="predicted"/>
<dbReference type="AlphaFoldDB" id="A0A0A9BC43"/>
<sequence>MVSLVYIALFHQAANDGISAATLLQVYLGLLPFMHWSKMNTPSVPQTVSF</sequence>
<evidence type="ECO:0000313" key="1">
    <source>
        <dbReference type="EMBL" id="JAD60906.1"/>
    </source>
</evidence>